<accession>A0ABQ5HJL2</accession>
<evidence type="ECO:0000313" key="1">
    <source>
        <dbReference type="EMBL" id="GJT87412.1"/>
    </source>
</evidence>
<name>A0ABQ5HJL2_9ASTR</name>
<protein>
    <submittedName>
        <fullName evidence="1">Uncharacterized protein</fullName>
    </submittedName>
</protein>
<evidence type="ECO:0000313" key="2">
    <source>
        <dbReference type="Proteomes" id="UP001151760"/>
    </source>
</evidence>
<keyword evidence="2" id="KW-1185">Reference proteome</keyword>
<organism evidence="1 2">
    <name type="scientific">Tanacetum coccineum</name>
    <dbReference type="NCBI Taxonomy" id="301880"/>
    <lineage>
        <taxon>Eukaryota</taxon>
        <taxon>Viridiplantae</taxon>
        <taxon>Streptophyta</taxon>
        <taxon>Embryophyta</taxon>
        <taxon>Tracheophyta</taxon>
        <taxon>Spermatophyta</taxon>
        <taxon>Magnoliopsida</taxon>
        <taxon>eudicotyledons</taxon>
        <taxon>Gunneridae</taxon>
        <taxon>Pentapetalae</taxon>
        <taxon>asterids</taxon>
        <taxon>campanulids</taxon>
        <taxon>Asterales</taxon>
        <taxon>Asteraceae</taxon>
        <taxon>Asteroideae</taxon>
        <taxon>Anthemideae</taxon>
        <taxon>Anthemidinae</taxon>
        <taxon>Tanacetum</taxon>
    </lineage>
</organism>
<sequence length="191" mass="21618">MVRLGIVRTEIQLVLEHTQQGTSNEVSVTTYAVKITWLIADIEDKYHGPSDKLRNPSKPLKIPQRILVSFLMEINAFLSSLSLCVLPEHPSDTKVLTMKMEILLEPTSNKLLVGIPDGSSCCFHNSDVCYHDPEKYEHADPMVTTLHGGNTKTRMIKRFTVADDLKESSNITQVKGTKFKDHYIMYKEIKA</sequence>
<gene>
    <name evidence="1" type="ORF">Tco_1069129</name>
</gene>
<dbReference type="Proteomes" id="UP001151760">
    <property type="component" value="Unassembled WGS sequence"/>
</dbReference>
<reference evidence="1" key="1">
    <citation type="journal article" date="2022" name="Int. J. Mol. Sci.">
        <title>Draft Genome of Tanacetum Coccineum: Genomic Comparison of Closely Related Tanacetum-Family Plants.</title>
        <authorList>
            <person name="Yamashiro T."/>
            <person name="Shiraishi A."/>
            <person name="Nakayama K."/>
            <person name="Satake H."/>
        </authorList>
    </citation>
    <scope>NUCLEOTIDE SEQUENCE</scope>
</reference>
<comment type="caution">
    <text evidence="1">The sequence shown here is derived from an EMBL/GenBank/DDBJ whole genome shotgun (WGS) entry which is preliminary data.</text>
</comment>
<reference evidence="1" key="2">
    <citation type="submission" date="2022-01" db="EMBL/GenBank/DDBJ databases">
        <authorList>
            <person name="Yamashiro T."/>
            <person name="Shiraishi A."/>
            <person name="Satake H."/>
            <person name="Nakayama K."/>
        </authorList>
    </citation>
    <scope>NUCLEOTIDE SEQUENCE</scope>
</reference>
<dbReference type="EMBL" id="BQNB010019637">
    <property type="protein sequence ID" value="GJT87412.1"/>
    <property type="molecule type" value="Genomic_DNA"/>
</dbReference>
<proteinExistence type="predicted"/>